<proteinExistence type="predicted"/>
<sequence>MGKITMKFLMPGHNLTAQRQRFWGYRVMNCCDIIGNSDMEASITNRKLDVQGQKVSWRETREFSVRKATPGCIFMKTSIEGKAVQINIKVKQSVDILSVLLIASMNFVYHTGQMENQCLSQSLTI</sequence>
<accession>A0ABQ9GRI2</accession>
<protein>
    <submittedName>
        <fullName evidence="1">Uncharacterized protein</fullName>
    </submittedName>
</protein>
<evidence type="ECO:0000313" key="1">
    <source>
        <dbReference type="EMBL" id="KAJ8874612.1"/>
    </source>
</evidence>
<dbReference type="EMBL" id="JARBHB010000010">
    <property type="protein sequence ID" value="KAJ8874612.1"/>
    <property type="molecule type" value="Genomic_DNA"/>
</dbReference>
<comment type="caution">
    <text evidence="1">The sequence shown here is derived from an EMBL/GenBank/DDBJ whole genome shotgun (WGS) entry which is preliminary data.</text>
</comment>
<keyword evidence="2" id="KW-1185">Reference proteome</keyword>
<dbReference type="Proteomes" id="UP001159363">
    <property type="component" value="Chromosome 9"/>
</dbReference>
<name>A0ABQ9GRI2_9NEOP</name>
<organism evidence="1 2">
    <name type="scientific">Dryococelus australis</name>
    <dbReference type="NCBI Taxonomy" id="614101"/>
    <lineage>
        <taxon>Eukaryota</taxon>
        <taxon>Metazoa</taxon>
        <taxon>Ecdysozoa</taxon>
        <taxon>Arthropoda</taxon>
        <taxon>Hexapoda</taxon>
        <taxon>Insecta</taxon>
        <taxon>Pterygota</taxon>
        <taxon>Neoptera</taxon>
        <taxon>Polyneoptera</taxon>
        <taxon>Phasmatodea</taxon>
        <taxon>Verophasmatodea</taxon>
        <taxon>Anareolatae</taxon>
        <taxon>Phasmatidae</taxon>
        <taxon>Eurycanthinae</taxon>
        <taxon>Dryococelus</taxon>
    </lineage>
</organism>
<reference evidence="1 2" key="1">
    <citation type="submission" date="2023-02" db="EMBL/GenBank/DDBJ databases">
        <title>LHISI_Scaffold_Assembly.</title>
        <authorList>
            <person name="Stuart O.P."/>
            <person name="Cleave R."/>
            <person name="Magrath M.J.L."/>
            <person name="Mikheyev A.S."/>
        </authorList>
    </citation>
    <scope>NUCLEOTIDE SEQUENCE [LARGE SCALE GENOMIC DNA]</scope>
    <source>
        <strain evidence="1">Daus_M_001</strain>
        <tissue evidence="1">Leg muscle</tissue>
    </source>
</reference>
<gene>
    <name evidence="1" type="ORF">PR048_025478</name>
</gene>
<evidence type="ECO:0000313" key="2">
    <source>
        <dbReference type="Proteomes" id="UP001159363"/>
    </source>
</evidence>